<dbReference type="Proteomes" id="UP000006844">
    <property type="component" value="Chromosome"/>
</dbReference>
<dbReference type="Gene3D" id="2.130.10.10">
    <property type="entry name" value="YVTN repeat-like/Quinoprotein amine dehydrogenase"/>
    <property type="match status" value="2"/>
</dbReference>
<dbReference type="InterPro" id="IPR051200">
    <property type="entry name" value="Host-pathogen_enzymatic-act"/>
</dbReference>
<keyword evidence="2" id="KW-1185">Reference proteome</keyword>
<organism evidence="1 2">
    <name type="scientific">Terriglobus saanensis (strain ATCC BAA-1853 / DSM 23119 / SP1PR4)</name>
    <dbReference type="NCBI Taxonomy" id="401053"/>
    <lineage>
        <taxon>Bacteria</taxon>
        <taxon>Pseudomonadati</taxon>
        <taxon>Acidobacteriota</taxon>
        <taxon>Terriglobia</taxon>
        <taxon>Terriglobales</taxon>
        <taxon>Acidobacteriaceae</taxon>
        <taxon>Terriglobus</taxon>
    </lineage>
</organism>
<dbReference type="SUPFAM" id="SSF51004">
    <property type="entry name" value="C-terminal (heme d1) domain of cytochrome cd1-nitrite reductase"/>
    <property type="match status" value="1"/>
</dbReference>
<dbReference type="AlphaFoldDB" id="E8V3K7"/>
<dbReference type="InterPro" id="IPR011048">
    <property type="entry name" value="Haem_d1_sf"/>
</dbReference>
<dbReference type="eggNOG" id="COG3391">
    <property type="taxonomic scope" value="Bacteria"/>
</dbReference>
<dbReference type="PANTHER" id="PTHR47197">
    <property type="entry name" value="PROTEIN NIRF"/>
    <property type="match status" value="1"/>
</dbReference>
<name>E8V3K7_TERSS</name>
<dbReference type="HOGENOM" id="CLU_043515_1_0_0"/>
<gene>
    <name evidence="1" type="ordered locus">AciPR4_2852</name>
</gene>
<evidence type="ECO:0000313" key="2">
    <source>
        <dbReference type="Proteomes" id="UP000006844"/>
    </source>
</evidence>
<dbReference type="EMBL" id="CP002467">
    <property type="protein sequence ID" value="ADV83620.1"/>
    <property type="molecule type" value="Genomic_DNA"/>
</dbReference>
<sequence>MLPRFTAIFMVVCCFGGNSVGQTPLQAIPANPVPAMKKIADLELPAAIEGNFDHLAVDVKRQRLFVTPEDFKKVLVLDLATVRVINQIAVTRPHAVLFRADLDRLYVTDGIDGSLRIFDGASYVPMKRIGLEKDADSIGFDPSRKLLYIANGGGDAGQKFSMLSVVDTTRDEKLQDIKIDGDTLEAMALDAYRPRLYLNDKATQEIVVVNRLQNVLTSRWALHTCKDNVALALDEQRQRLFVGCRNGQIEILDSNTGMFLQTLKIHTGVDDLIYDPVSRRLYASTDGFLDVFDQTDLNHYEQRTSVETGVKARTARFVPELNRLFVSVPKQGTSSARVLVFEPTNTQPPRAPLADPKETVNAPVAQKIVLEELAKHPLLRRIGLHVIPPGQQTMILIANGNETRLGIHTSEGDFAAIKDGKIYGPRIADGEYYNMKMPMFDAQQRKIGLLVMEIACTDATSEQDAAQKADQIRTELASKIPDLMFLFAPLQK</sequence>
<accession>E8V3K7</accession>
<proteinExistence type="predicted"/>
<dbReference type="KEGG" id="tsa:AciPR4_2852"/>
<dbReference type="OrthoDB" id="7510834at2"/>
<protein>
    <submittedName>
        <fullName evidence="1">Uncharacterized protein</fullName>
    </submittedName>
</protein>
<evidence type="ECO:0000313" key="1">
    <source>
        <dbReference type="EMBL" id="ADV83620.1"/>
    </source>
</evidence>
<dbReference type="PANTHER" id="PTHR47197:SF3">
    <property type="entry name" value="DIHYDRO-HEME D1 DEHYDROGENASE"/>
    <property type="match status" value="1"/>
</dbReference>
<dbReference type="InterPro" id="IPR015943">
    <property type="entry name" value="WD40/YVTN_repeat-like_dom_sf"/>
</dbReference>
<dbReference type="STRING" id="401053.AciPR4_2852"/>
<dbReference type="RefSeq" id="WP_013569353.1">
    <property type="nucleotide sequence ID" value="NC_014963.1"/>
</dbReference>
<reference evidence="1 2" key="1">
    <citation type="journal article" date="2012" name="Stand. Genomic Sci.">
        <title>Complete genome sequence of Terriglobus saanensis type strain SP1PR4(T), an Acidobacteria from tundra soil.</title>
        <authorList>
            <person name="Rawat S.R."/>
            <person name="Mannisto M.K."/>
            <person name="Starovoytov V."/>
            <person name="Goodwin L."/>
            <person name="Nolan M."/>
            <person name="Hauser L."/>
            <person name="Land M."/>
            <person name="Davenport K.W."/>
            <person name="Woyke T."/>
            <person name="Haggblom M.M."/>
        </authorList>
    </citation>
    <scope>NUCLEOTIDE SEQUENCE</scope>
    <source>
        <strain evidence="2">ATCC BAA-1853 / DSM 23119 / SP1PR4</strain>
    </source>
</reference>